<dbReference type="RefSeq" id="WP_179847727.1">
    <property type="nucleotide sequence ID" value="NZ_JACCBA010000001.1"/>
</dbReference>
<reference evidence="3 4" key="1">
    <citation type="submission" date="2020-07" db="EMBL/GenBank/DDBJ databases">
        <title>Sequencing the genomes of 1000 actinobacteria strains.</title>
        <authorList>
            <person name="Klenk H.-P."/>
        </authorList>
    </citation>
    <scope>NUCLEOTIDE SEQUENCE [LARGE SCALE GENOMIC DNA]</scope>
    <source>
        <strain evidence="3 4">DSM 40398</strain>
    </source>
</reference>
<organism evidence="3 4">
    <name type="scientific">Actinomadura luteofluorescens</name>
    <dbReference type="NCBI Taxonomy" id="46163"/>
    <lineage>
        <taxon>Bacteria</taxon>
        <taxon>Bacillati</taxon>
        <taxon>Actinomycetota</taxon>
        <taxon>Actinomycetes</taxon>
        <taxon>Streptosporangiales</taxon>
        <taxon>Thermomonosporaceae</taxon>
        <taxon>Actinomadura</taxon>
    </lineage>
</organism>
<dbReference type="Proteomes" id="UP000529783">
    <property type="component" value="Unassembled WGS sequence"/>
</dbReference>
<protein>
    <submittedName>
        <fullName evidence="3">Uncharacterized protein</fullName>
    </submittedName>
</protein>
<accession>A0A7Y9EQK6</accession>
<gene>
    <name evidence="3" type="ORF">BJY14_007303</name>
</gene>
<dbReference type="EMBL" id="JACCBA010000001">
    <property type="protein sequence ID" value="NYD51320.1"/>
    <property type="molecule type" value="Genomic_DNA"/>
</dbReference>
<proteinExistence type="predicted"/>
<keyword evidence="4" id="KW-1185">Reference proteome</keyword>
<evidence type="ECO:0000256" key="2">
    <source>
        <dbReference type="SAM" id="SignalP"/>
    </source>
</evidence>
<evidence type="ECO:0000313" key="4">
    <source>
        <dbReference type="Proteomes" id="UP000529783"/>
    </source>
</evidence>
<comment type="caution">
    <text evidence="3">The sequence shown here is derived from an EMBL/GenBank/DDBJ whole genome shotgun (WGS) entry which is preliminary data.</text>
</comment>
<dbReference type="AlphaFoldDB" id="A0A7Y9EQK6"/>
<name>A0A7Y9EQK6_9ACTN</name>
<feature type="chain" id="PRO_5031199452" evidence="2">
    <location>
        <begin position="28"/>
        <end position="82"/>
    </location>
</feature>
<sequence length="82" mass="8678">MRVLRKAADISTGTLTAVLVIATPAHASSGSVHEGPDYTEVTSSRYAAYVIEAFHATPESDAPAPLPPTPRLHLRLANEQPS</sequence>
<evidence type="ECO:0000313" key="3">
    <source>
        <dbReference type="EMBL" id="NYD51320.1"/>
    </source>
</evidence>
<keyword evidence="2" id="KW-0732">Signal</keyword>
<feature type="region of interest" description="Disordered" evidence="1">
    <location>
        <begin position="58"/>
        <end position="82"/>
    </location>
</feature>
<evidence type="ECO:0000256" key="1">
    <source>
        <dbReference type="SAM" id="MobiDB-lite"/>
    </source>
</evidence>
<feature type="signal peptide" evidence="2">
    <location>
        <begin position="1"/>
        <end position="27"/>
    </location>
</feature>